<evidence type="ECO:0000313" key="4">
    <source>
        <dbReference type="EMBL" id="KAG7168977.1"/>
    </source>
</evidence>
<dbReference type="Pfam" id="PF00400">
    <property type="entry name" value="WD40"/>
    <property type="match status" value="6"/>
</dbReference>
<dbReference type="InterPro" id="IPR019775">
    <property type="entry name" value="WD40_repeat_CS"/>
</dbReference>
<keyword evidence="5" id="KW-1185">Reference proteome</keyword>
<protein>
    <submittedName>
        <fullName evidence="4">WD repeat-containing protein 86-like 4</fullName>
    </submittedName>
</protein>
<feature type="repeat" description="WD" evidence="3">
    <location>
        <begin position="18"/>
        <end position="48"/>
    </location>
</feature>
<reference evidence="4" key="1">
    <citation type="journal article" date="2021" name="Sci. Adv.">
        <title>The American lobster genome reveals insights on longevity, neural, and immune adaptations.</title>
        <authorList>
            <person name="Polinski J.M."/>
            <person name="Zimin A.V."/>
            <person name="Clark K.F."/>
            <person name="Kohn A.B."/>
            <person name="Sadowski N."/>
            <person name="Timp W."/>
            <person name="Ptitsyn A."/>
            <person name="Khanna P."/>
            <person name="Romanova D.Y."/>
            <person name="Williams P."/>
            <person name="Greenwood S.J."/>
            <person name="Moroz L.L."/>
            <person name="Walt D.R."/>
            <person name="Bodnar A.G."/>
        </authorList>
    </citation>
    <scope>NUCLEOTIDE SEQUENCE</scope>
    <source>
        <strain evidence="4">GMGI-L3</strain>
    </source>
</reference>
<sequence length="292" mass="31782">MGSCNSKNSEDSSLLETLADHTDSINCMTIADDESVLVTGSEDKTARIGHTGYVTTVHVFDTIIITGSSDKTIRNVTSSIQGHLKTVHPLIYIPSDPEKGEEELVITGSTDHTARLWSIDSGSCLQVYKGHTGSIMTMATDLDARILFTGSTDSTIRSWDIRSSRLLKIFSGHTTPIMCLSVVNKLMYTGDTAGVAKCWAWNFGDCTKEYKGHKHSITCLKFFKGILYTGCGDGDARAFEAKSGLLTKTFKTKESAVVINCLGLCNHKLFTGGRDGKLRVWDITKTDGVECS</sequence>
<organism evidence="4 5">
    <name type="scientific">Homarus americanus</name>
    <name type="common">American lobster</name>
    <dbReference type="NCBI Taxonomy" id="6706"/>
    <lineage>
        <taxon>Eukaryota</taxon>
        <taxon>Metazoa</taxon>
        <taxon>Ecdysozoa</taxon>
        <taxon>Arthropoda</taxon>
        <taxon>Crustacea</taxon>
        <taxon>Multicrustacea</taxon>
        <taxon>Malacostraca</taxon>
        <taxon>Eumalacostraca</taxon>
        <taxon>Eucarida</taxon>
        <taxon>Decapoda</taxon>
        <taxon>Pleocyemata</taxon>
        <taxon>Astacidea</taxon>
        <taxon>Nephropoidea</taxon>
        <taxon>Nephropidae</taxon>
        <taxon>Homarus</taxon>
    </lineage>
</organism>
<dbReference type="Proteomes" id="UP000747542">
    <property type="component" value="Unassembled WGS sequence"/>
</dbReference>
<feature type="repeat" description="WD" evidence="3">
    <location>
        <begin position="80"/>
        <end position="127"/>
    </location>
</feature>
<name>A0A8J5K246_HOMAM</name>
<keyword evidence="1 3" id="KW-0853">WD repeat</keyword>
<dbReference type="SUPFAM" id="SSF50978">
    <property type="entry name" value="WD40 repeat-like"/>
    <property type="match status" value="1"/>
</dbReference>
<evidence type="ECO:0000256" key="1">
    <source>
        <dbReference type="ARBA" id="ARBA00022574"/>
    </source>
</evidence>
<feature type="repeat" description="WD" evidence="3">
    <location>
        <begin position="128"/>
        <end position="169"/>
    </location>
</feature>
<dbReference type="CDD" id="cd00200">
    <property type="entry name" value="WD40"/>
    <property type="match status" value="1"/>
</dbReference>
<dbReference type="PRINTS" id="PR00320">
    <property type="entry name" value="GPROTEINBRPT"/>
</dbReference>
<dbReference type="InterPro" id="IPR036322">
    <property type="entry name" value="WD40_repeat_dom_sf"/>
</dbReference>
<dbReference type="PANTHER" id="PTHR44489:SF11">
    <property type="entry name" value="WD REPEAT DOMAIN 86"/>
    <property type="match status" value="1"/>
</dbReference>
<dbReference type="InterPro" id="IPR001680">
    <property type="entry name" value="WD40_rpt"/>
</dbReference>
<dbReference type="AlphaFoldDB" id="A0A8J5K246"/>
<dbReference type="PROSITE" id="PS50294">
    <property type="entry name" value="WD_REPEATS_REGION"/>
    <property type="match status" value="1"/>
</dbReference>
<dbReference type="PANTHER" id="PTHR44489">
    <property type="match status" value="1"/>
</dbReference>
<dbReference type="PROSITE" id="PS50082">
    <property type="entry name" value="WD_REPEATS_2"/>
    <property type="match status" value="4"/>
</dbReference>
<evidence type="ECO:0000313" key="5">
    <source>
        <dbReference type="Proteomes" id="UP000747542"/>
    </source>
</evidence>
<keyword evidence="2" id="KW-0677">Repeat</keyword>
<evidence type="ECO:0000256" key="2">
    <source>
        <dbReference type="ARBA" id="ARBA00022737"/>
    </source>
</evidence>
<dbReference type="SMART" id="SM00320">
    <property type="entry name" value="WD40"/>
    <property type="match status" value="6"/>
</dbReference>
<dbReference type="InterPro" id="IPR015943">
    <property type="entry name" value="WD40/YVTN_repeat-like_dom_sf"/>
</dbReference>
<dbReference type="Gene3D" id="2.130.10.10">
    <property type="entry name" value="YVTN repeat-like/Quinoprotein amine dehydrogenase"/>
    <property type="match status" value="2"/>
</dbReference>
<dbReference type="EMBL" id="JAHLQT010018664">
    <property type="protein sequence ID" value="KAG7168977.1"/>
    <property type="molecule type" value="Genomic_DNA"/>
</dbReference>
<gene>
    <name evidence="4" type="primary">Wdr86-L4</name>
    <name evidence="4" type="ORF">Hamer_G011667</name>
</gene>
<evidence type="ECO:0000256" key="3">
    <source>
        <dbReference type="PROSITE-ProRule" id="PRU00221"/>
    </source>
</evidence>
<proteinExistence type="predicted"/>
<dbReference type="InterPro" id="IPR020472">
    <property type="entry name" value="WD40_PAC1"/>
</dbReference>
<dbReference type="InterPro" id="IPR044715">
    <property type="entry name" value="WDR86-like"/>
</dbReference>
<comment type="caution">
    <text evidence="4">The sequence shown here is derived from an EMBL/GenBank/DDBJ whole genome shotgun (WGS) entry which is preliminary data.</text>
</comment>
<dbReference type="PROSITE" id="PS00678">
    <property type="entry name" value="WD_REPEATS_1"/>
    <property type="match status" value="1"/>
</dbReference>
<feature type="repeat" description="WD" evidence="3">
    <location>
        <begin position="269"/>
        <end position="291"/>
    </location>
</feature>
<accession>A0A8J5K246</accession>